<reference evidence="2" key="1">
    <citation type="submission" date="2012-07" db="EMBL/GenBank/DDBJ databases">
        <title>Genome of the Chinese tree shrew, a rising model animal genetically related to primates.</title>
        <authorList>
            <person name="Zhang G."/>
            <person name="Fan Y."/>
            <person name="Yao Y."/>
            <person name="Huang Z."/>
        </authorList>
    </citation>
    <scope>NUCLEOTIDE SEQUENCE [LARGE SCALE GENOMIC DNA]</scope>
</reference>
<name>L9KF52_TUPCH</name>
<evidence type="ECO:0000313" key="1">
    <source>
        <dbReference type="EMBL" id="ELW61485.1"/>
    </source>
</evidence>
<evidence type="ECO:0000313" key="2">
    <source>
        <dbReference type="Proteomes" id="UP000011518"/>
    </source>
</evidence>
<dbReference type="GO" id="GO:0007076">
    <property type="term" value="P:mitotic chromosome condensation"/>
    <property type="evidence" value="ECO:0007669"/>
    <property type="project" value="InterPro"/>
</dbReference>
<organism evidence="1 2">
    <name type="scientific">Tupaia chinensis</name>
    <name type="common">Chinese tree shrew</name>
    <name type="synonym">Tupaia belangeri chinensis</name>
    <dbReference type="NCBI Taxonomy" id="246437"/>
    <lineage>
        <taxon>Eukaryota</taxon>
        <taxon>Metazoa</taxon>
        <taxon>Chordata</taxon>
        <taxon>Craniata</taxon>
        <taxon>Vertebrata</taxon>
        <taxon>Euteleostomi</taxon>
        <taxon>Mammalia</taxon>
        <taxon>Eutheria</taxon>
        <taxon>Euarchontoglires</taxon>
        <taxon>Scandentia</taxon>
        <taxon>Tupaiidae</taxon>
        <taxon>Tupaia</taxon>
    </lineage>
</organism>
<protein>
    <submittedName>
        <fullName evidence="1">Condensin complex subunit 2</fullName>
    </submittedName>
</protein>
<dbReference type="InParanoid" id="L9KF52"/>
<dbReference type="STRING" id="246437.L9KF52"/>
<dbReference type="Proteomes" id="UP000011518">
    <property type="component" value="Unassembled WGS sequence"/>
</dbReference>
<dbReference type="Pfam" id="PF05786">
    <property type="entry name" value="Cnd2"/>
    <property type="match status" value="1"/>
</dbReference>
<sequence length="194" mass="22560">MDISKNDDHRFQFTKWDIEIHNESVSVLVDKFKKNDQVFEIYAEVEESDCEDFPDGALKEHKKKSTRKDFEIDFEDDMDFDVWFHKTKAATGLTKFTLENQNWRVTTLPIDFDNAVPSLIQLHPKTGIRLLKTAKGKKRAETKHYEEIGDYDYNSPNDTFNFCPGLQAADSDYGVRYCGTSWVLHPHALSLPFV</sequence>
<reference evidence="2" key="2">
    <citation type="journal article" date="2013" name="Nat. Commun.">
        <title>Genome of the Chinese tree shrew.</title>
        <authorList>
            <person name="Fan Y."/>
            <person name="Huang Z.Y."/>
            <person name="Cao C.C."/>
            <person name="Chen C.S."/>
            <person name="Chen Y.X."/>
            <person name="Fan D.D."/>
            <person name="He J."/>
            <person name="Hou H.L."/>
            <person name="Hu L."/>
            <person name="Hu X.T."/>
            <person name="Jiang X.T."/>
            <person name="Lai R."/>
            <person name="Lang Y.S."/>
            <person name="Liang B."/>
            <person name="Liao S.G."/>
            <person name="Mu D."/>
            <person name="Ma Y.Y."/>
            <person name="Niu Y.Y."/>
            <person name="Sun X.Q."/>
            <person name="Xia J.Q."/>
            <person name="Xiao J."/>
            <person name="Xiong Z.Q."/>
            <person name="Xu L."/>
            <person name="Yang L."/>
            <person name="Zhang Y."/>
            <person name="Zhao W."/>
            <person name="Zhao X.D."/>
            <person name="Zheng Y.T."/>
            <person name="Zhou J.M."/>
            <person name="Zhu Y.B."/>
            <person name="Zhang G.J."/>
            <person name="Wang J."/>
            <person name="Yao Y.G."/>
        </authorList>
    </citation>
    <scope>NUCLEOTIDE SEQUENCE [LARGE SCALE GENOMIC DNA]</scope>
</reference>
<dbReference type="EMBL" id="KB320875">
    <property type="protein sequence ID" value="ELW61485.1"/>
    <property type="molecule type" value="Genomic_DNA"/>
</dbReference>
<proteinExistence type="predicted"/>
<accession>L9KF52</accession>
<gene>
    <name evidence="1" type="ORF">TREES_T100009243</name>
</gene>
<keyword evidence="2" id="KW-1185">Reference proteome</keyword>
<dbReference type="InterPro" id="IPR022816">
    <property type="entry name" value="Condensin_barren_su2"/>
</dbReference>
<dbReference type="GO" id="GO:0000796">
    <property type="term" value="C:condensin complex"/>
    <property type="evidence" value="ECO:0007669"/>
    <property type="project" value="InterPro"/>
</dbReference>
<dbReference type="AlphaFoldDB" id="L9KF52"/>